<evidence type="ECO:0000256" key="1">
    <source>
        <dbReference type="ARBA" id="ARBA00009410"/>
    </source>
</evidence>
<evidence type="ECO:0000256" key="2">
    <source>
        <dbReference type="ARBA" id="ARBA00023002"/>
    </source>
</evidence>
<comment type="caution">
    <text evidence="4">The sequence shown here is derived from an EMBL/GenBank/DDBJ whole genome shotgun (WGS) entry which is preliminary data.</text>
</comment>
<dbReference type="EMBL" id="JABFDB010000002">
    <property type="protein sequence ID" value="NYZ19443.1"/>
    <property type="molecule type" value="Genomic_DNA"/>
</dbReference>
<gene>
    <name evidence="4" type="ORF">HND93_06950</name>
</gene>
<dbReference type="InterPro" id="IPR006076">
    <property type="entry name" value="FAD-dep_OxRdtase"/>
</dbReference>
<dbReference type="Gene3D" id="3.30.9.10">
    <property type="entry name" value="D-Amino Acid Oxidase, subunit A, domain 2"/>
    <property type="match status" value="1"/>
</dbReference>
<name>A0ABX2T8I4_9PROT</name>
<dbReference type="SUPFAM" id="SSF51905">
    <property type="entry name" value="FAD/NAD(P)-binding domain"/>
    <property type="match status" value="1"/>
</dbReference>
<dbReference type="PANTHER" id="PTHR13847:SF280">
    <property type="entry name" value="D-AMINO ACID DEHYDROGENASE"/>
    <property type="match status" value="1"/>
</dbReference>
<reference evidence="4 5" key="1">
    <citation type="submission" date="2020-05" db="EMBL/GenBank/DDBJ databases">
        <title>Azospirillum oleiclasticum sp. nov, a nitrogen-fixing and heavy crude oil-emulsifying bacterium isolated from the crude oil of Yumen Oilfield.</title>
        <authorList>
            <person name="Wu D."/>
            <person name="Cai M."/>
            <person name="Zhang X."/>
        </authorList>
    </citation>
    <scope>NUCLEOTIDE SEQUENCE [LARGE SCALE GENOMIC DNA]</scope>
    <source>
        <strain evidence="4 5">ROY-1-1-2</strain>
    </source>
</reference>
<organism evidence="4 5">
    <name type="scientific">Azospirillum oleiclasticum</name>
    <dbReference type="NCBI Taxonomy" id="2735135"/>
    <lineage>
        <taxon>Bacteria</taxon>
        <taxon>Pseudomonadati</taxon>
        <taxon>Pseudomonadota</taxon>
        <taxon>Alphaproteobacteria</taxon>
        <taxon>Rhodospirillales</taxon>
        <taxon>Azospirillaceae</taxon>
        <taxon>Azospirillum</taxon>
    </lineage>
</organism>
<protein>
    <submittedName>
        <fullName evidence="4">FAD-binding oxidoreductase</fullName>
    </submittedName>
</protein>
<accession>A0ABX2T8I4</accession>
<comment type="similarity">
    <text evidence="1">Belongs to the DadA oxidoreductase family.</text>
</comment>
<dbReference type="InterPro" id="IPR036188">
    <property type="entry name" value="FAD/NAD-bd_sf"/>
</dbReference>
<dbReference type="RefSeq" id="WP_180281187.1">
    <property type="nucleotide sequence ID" value="NZ_JABFDB010000002.1"/>
</dbReference>
<keyword evidence="2" id="KW-0560">Oxidoreductase</keyword>
<evidence type="ECO:0000313" key="5">
    <source>
        <dbReference type="Proteomes" id="UP000584642"/>
    </source>
</evidence>
<feature type="domain" description="FAD dependent oxidoreductase" evidence="3">
    <location>
        <begin position="19"/>
        <end position="411"/>
    </location>
</feature>
<sequence>MPVPLHLIETSPRLPESADAVVIGGGIVGVWTAYFLSRRGLSVALVEKGRIGAEQSSRNWGWCRQQNRDARELPMATRSLDLWQRFAAESGEDTGFARCGLFYLSNDEQELAGWARWGDFARSVGVTTHMLNGAEATERGRATGRSWKGGVFSPTDGIADPARAAAAVARAVMKSGGTVHQMCAARGLDIAGGRVRGVVTEQGAIRTSVAVMAGGAWASSFCHQLGIRFPLASIRSSVLSVSAAAGLPDALHTAAVSVTRRGDGGHTLAISGRGRLDPTLQQLRFAPQFLPMFRRRWRSLLPGGIDGLRSGHETLHRWTLDGPTPMERVRILDPAPDRSTIRLTHRRALELLPALKETTVTGAWAGYIDSTPDGVPAIGEVSSLPGFILAAGFSGHGFGIGPGAGHLIADLITDQSPIVDPRPYHPGRFAGFNVGTVASFRDGLPNVWTPGCVA</sequence>
<proteinExistence type="inferred from homology"/>
<evidence type="ECO:0000259" key="3">
    <source>
        <dbReference type="Pfam" id="PF01266"/>
    </source>
</evidence>
<evidence type="ECO:0000313" key="4">
    <source>
        <dbReference type="EMBL" id="NYZ19443.1"/>
    </source>
</evidence>
<dbReference type="Proteomes" id="UP000584642">
    <property type="component" value="Unassembled WGS sequence"/>
</dbReference>
<dbReference type="Gene3D" id="3.50.50.60">
    <property type="entry name" value="FAD/NAD(P)-binding domain"/>
    <property type="match status" value="1"/>
</dbReference>
<keyword evidence="5" id="KW-1185">Reference proteome</keyword>
<dbReference type="PANTHER" id="PTHR13847">
    <property type="entry name" value="SARCOSINE DEHYDROGENASE-RELATED"/>
    <property type="match status" value="1"/>
</dbReference>
<dbReference type="Pfam" id="PF01266">
    <property type="entry name" value="DAO"/>
    <property type="match status" value="1"/>
</dbReference>